<name>A0A9N9DJA4_9GLOM</name>
<dbReference type="OrthoDB" id="2440461at2759"/>
<accession>A0A9N9DJA4</accession>
<sequence>LEAKLVVVEKSSVVIDKQLQNNKEAILEGLSEISADDDFVID</sequence>
<dbReference type="EMBL" id="CAJVPQ010003992">
    <property type="protein sequence ID" value="CAG8642110.1"/>
    <property type="molecule type" value="Genomic_DNA"/>
</dbReference>
<gene>
    <name evidence="1" type="ORF">FCALED_LOCUS10623</name>
</gene>
<protein>
    <submittedName>
        <fullName evidence="1">11394_t:CDS:1</fullName>
    </submittedName>
</protein>
<comment type="caution">
    <text evidence="1">The sequence shown here is derived from an EMBL/GenBank/DDBJ whole genome shotgun (WGS) entry which is preliminary data.</text>
</comment>
<organism evidence="1 2">
    <name type="scientific">Funneliformis caledonium</name>
    <dbReference type="NCBI Taxonomy" id="1117310"/>
    <lineage>
        <taxon>Eukaryota</taxon>
        <taxon>Fungi</taxon>
        <taxon>Fungi incertae sedis</taxon>
        <taxon>Mucoromycota</taxon>
        <taxon>Glomeromycotina</taxon>
        <taxon>Glomeromycetes</taxon>
        <taxon>Glomerales</taxon>
        <taxon>Glomeraceae</taxon>
        <taxon>Funneliformis</taxon>
    </lineage>
</organism>
<evidence type="ECO:0000313" key="2">
    <source>
        <dbReference type="Proteomes" id="UP000789570"/>
    </source>
</evidence>
<dbReference type="AlphaFoldDB" id="A0A9N9DJA4"/>
<reference evidence="1" key="1">
    <citation type="submission" date="2021-06" db="EMBL/GenBank/DDBJ databases">
        <authorList>
            <person name="Kallberg Y."/>
            <person name="Tangrot J."/>
            <person name="Rosling A."/>
        </authorList>
    </citation>
    <scope>NUCLEOTIDE SEQUENCE</scope>
    <source>
        <strain evidence="1">UK204</strain>
    </source>
</reference>
<dbReference type="Proteomes" id="UP000789570">
    <property type="component" value="Unassembled WGS sequence"/>
</dbReference>
<feature type="non-terminal residue" evidence="1">
    <location>
        <position position="1"/>
    </location>
</feature>
<evidence type="ECO:0000313" key="1">
    <source>
        <dbReference type="EMBL" id="CAG8642110.1"/>
    </source>
</evidence>
<keyword evidence="2" id="KW-1185">Reference proteome</keyword>
<proteinExistence type="predicted"/>